<feature type="transmembrane region" description="Helical" evidence="2">
    <location>
        <begin position="2509"/>
        <end position="2530"/>
    </location>
</feature>
<sequence length="2883" mass="305694">MSYYIGGFTSLITVSKAVRSTVSLGVSCPLAYCGVTTMQTTIVEMGLSDHSVLTYSDVTSSSSPFASLFIAILNASAVDSSIISVSSIAMNNSFSGFGLIRSNSRVSITNTNSDRDVQTFATGTNLQVQDNSSVALQGSTGSTSCYSSCDLTLRPSSWLSGSSLLLDAPRLNLAITGGVFQNFTLTVTRMRALSFNVTAPLTLVHCSFQLSSTSNSYDYQLTTLPALLVMNATTFSWAATYVEAILPWVSATTAQVRMYSGTQITLSAQSYFMTSQKSLVFSSAASTLPMPGTTLDVQFPSYSMSTSVTIGSINATGSTLRLRSATTVWVSGTFTANTTLALIGVTSNASIVNMPNFIVSDYSTVVIDVVGIINPGFMLVPFQPSAITRGSRLEINAPSSLLYTQSYTFFEAWNISGSSVSSNSSIYINVANVGVNILSLTSVGCSFTIIARVITSIGAALGNSSAATYLTATSSSTAPSAMDLTSVSQGGYTNVTLIATVANTYLVDSIVVGVRMLNSNITVIGPQCSGCNGLFISGSFLTASTVSVRVLGRTVFLNDFNITSRHNAAVVSAQEVSVFGLSLVDSTLDLKVTTAPTFLSFEPRLLLRTNVSLTVIVTMTVVTYQPYQYSTTDNALWALLITNVSLSGGSSMALVSQYQFAGTILSPSQIPAADILPTVLTVTGSNWESGASLWLTDYRSNVQLPSSLGNSTQRGVSISVKCNTLTTFNGTYDFGASVTAAALNMSGAMSTISSVHGGSNVRIAVQGPSICTNISREFRVMDVAGGSEVNISIVDTGIISTNNTCAASLCSSLAASSSVHLEAQRVAINSIVTDSRITARAERFSVNAASALFTNSTVMLTEIGPQLTAPALPSRQAFHLRSAANSALHLSLWNPINAVVVPEVLIDATDVVESNVSLFFNGSGNANNIDAPPLRLIGTGARSNITIWSVGSYTASGVFAESSSVRVSSINGGQIALQDVIVIGSTSQHIIEVSTSSLSVRQLSNFQILVANVTAASPIVTHFDLGGVVNNNDISNCSATWVLMSNITTNNSEYQRNNTTLCSVNVTVHGDWAATKVTALVPLLDRNGAPISAAASVATSSLNINDVAPRIGHNTIIADGLGSLHATGAWSSGTRVAITRLNQLLFVNASMITSTLTVDGVQGSSLTVGVHGTITDSSVAVREWGTSSIFAAAAATRSILDIPLCILTAALARNSSVLIRGFTRRWYPGNSSTALLSTVTHFMEPTPPPTNTSTLSSPQLVSLVVSPIAILPSGVDGTSQIILEDITVSLRLPSGLTPLTSVPFSTLSPTGYVDSTVIRVNDTSLTFTAVAAQIPPPQANGGSLLSIVNASIDAQVDAVGTAMIRVAAVSASIADPSARLEVVGTAFSAIFNTTVSEVLLVEAFVAANVTKGVPTSTPRGSIVVDDANFNMTTRDDGTVQRQPLGVSLVAIRPRTEFIMVERNATVTVLWISFNESVANSSTRCDNITATYSPKLSGTTVFSCTTTYQAFVNVTTLSMTPPATTPGLLNFSATVMRTVMNIVVGSRPTSLGGDGLLRHVTAIDVRNHQTLSLALFDSIFSLLLEPVNVSNSDVPALQRFLLAAPSALVFVQNDNASSHTASLSQGTTKVTVSGVTSFDFSASVAQLININIPCVIVVAQTIVRSLSFSRLGNSSTLRAALVSVEFVPFRLPSTALAALNTTVSDTVVAADGGGGLCPLVLVTRAVIPTQILSTVVSRRRAALALDDNTNVTLPRVSLTVQRSTLQGISSALTFHATDRDDGTATMDISRSSMNIVNSTLQCSGAGQTSSYAVAALGPNDAMTMTWAISKFQNCVRLISGGDSVTIDQAANLTSNPGINWACNLWNQRSLTRSGIRELLGGVASIYLAPNIDSRYGKEICRSYSTSLMPSDSVNVSSLTLYGSETATIAHTLSLGFTVSHPPSKTSTASENVTITLSLSQSTSASESTSRSFSDSLSSSTSNSYSRTATPSPTNSFSPTVTSTRSHTETDSPTISIDPCNTTFRDDSDSFIRHATVLTDITQPGSNLHRNETAATFLTIDRVAFATAKSLRVQIGFSTYLRNFYYATNMSWFFVPRVQNCIADQFELVNATDLIVRISYDPDVSLSHTVDGDYACNLTFSTDIFQCQLMTNFTFNFSAAIYVSGTPSIISPASEAVTKLTSTIVTLLSSGAALLQQSRADSLGTLASCQFSLVDQPSVQDSPTQLGFGSELQYYYRGLVVGNIAIIILGFVCLVLMLACAIALCGRRKVKLYGDTRAKYAAHNVLEVSGSARIEEDVSAALTFSDVGVAEHDPMIYEDEMMTLPAFTEESNALSLDSNFLVAVNKDEDVLSAMYRETRDNVVVDLGNNNSGAFSLNPSGEGVLTSFDRDPMNIFSEEEETSKTVFESKIESGVGSEKHRLAIPAEIDCDLNASIGTRVAANEMVPSYRRPQMSNMSLIGERQETFREALQRTCGILAFPSAASIPIQLLADSTTLASVRLLVHPIDSYDLHIGAAGVTVFSLFLIASGVAVKFLKRVPTDVELPATHPLAISRKRINSTVGKKTNNKITTLKLKVILWLRYWLLPTIEYSPSRMRERHNYGMMRLLFEDTSFPLFVCCDLALSLLIAALVGVGISRREVCVYLAGVGALGYIAFTALIIIARPNINRLSLAASIGGAVCGTISSLFTFISMYQGTLILGTINQYLSVVMIGISMVQFVSSVVGVVVWMRVVGVVVFSSCDALLKKVGLGNERQSIGMYHSPDGDDVDSLDGSLTPPLRTEELNESEDDEEFKEIIEEQAEGSDVDVMNTQSRRIAMIDDDDDDAARARNINDEFAHLWSYNSLAACNNSHDEVDMQLLLLNTHSISDAIREFPIASSRGGEGIL</sequence>
<dbReference type="Proteomes" id="UP000051952">
    <property type="component" value="Unassembled WGS sequence"/>
</dbReference>
<keyword evidence="2" id="KW-1133">Transmembrane helix</keyword>
<keyword evidence="4" id="KW-1185">Reference proteome</keyword>
<dbReference type="EMBL" id="CYKH01000004">
    <property type="protein sequence ID" value="CUE56225.1"/>
    <property type="molecule type" value="Genomic_DNA"/>
</dbReference>
<feature type="transmembrane region" description="Helical" evidence="2">
    <location>
        <begin position="2667"/>
        <end position="2691"/>
    </location>
</feature>
<feature type="compositionally biased region" description="Polar residues" evidence="1">
    <location>
        <begin position="1985"/>
        <end position="2017"/>
    </location>
</feature>
<evidence type="ECO:0000256" key="2">
    <source>
        <dbReference type="SAM" id="Phobius"/>
    </source>
</evidence>
<evidence type="ECO:0000256" key="1">
    <source>
        <dbReference type="SAM" id="MobiDB-lite"/>
    </source>
</evidence>
<organism evidence="3 4">
    <name type="scientific">Bodo saltans</name>
    <name type="common">Flagellated protozoan</name>
    <dbReference type="NCBI Taxonomy" id="75058"/>
    <lineage>
        <taxon>Eukaryota</taxon>
        <taxon>Discoba</taxon>
        <taxon>Euglenozoa</taxon>
        <taxon>Kinetoplastea</taxon>
        <taxon>Metakinetoplastina</taxon>
        <taxon>Eubodonida</taxon>
        <taxon>Bodonidae</taxon>
        <taxon>Bodo</taxon>
    </lineage>
</organism>
<keyword evidence="2" id="KW-0472">Membrane</keyword>
<feature type="transmembrane region" description="Helical" evidence="2">
    <location>
        <begin position="2232"/>
        <end position="2262"/>
    </location>
</feature>
<feature type="region of interest" description="Disordered" evidence="1">
    <location>
        <begin position="2756"/>
        <end position="2785"/>
    </location>
</feature>
<feature type="transmembrane region" description="Helical" evidence="2">
    <location>
        <begin position="2703"/>
        <end position="2727"/>
    </location>
</feature>
<proteinExistence type="predicted"/>
<reference evidence="4" key="1">
    <citation type="submission" date="2015-09" db="EMBL/GenBank/DDBJ databases">
        <authorList>
            <consortium name="Pathogen Informatics"/>
        </authorList>
    </citation>
    <scope>NUCLEOTIDE SEQUENCE [LARGE SCALE GENOMIC DNA]</scope>
    <source>
        <strain evidence="4">Lake Konstanz</strain>
    </source>
</reference>
<keyword evidence="2 3" id="KW-0812">Transmembrane</keyword>
<name>A0A0S4IPZ7_BODSA</name>
<evidence type="ECO:0000313" key="3">
    <source>
        <dbReference type="EMBL" id="CUE56225.1"/>
    </source>
</evidence>
<feature type="transmembrane region" description="Helical" evidence="2">
    <location>
        <begin position="2467"/>
        <end position="2489"/>
    </location>
</feature>
<feature type="region of interest" description="Disordered" evidence="1">
    <location>
        <begin position="1965"/>
        <end position="2017"/>
    </location>
</feature>
<dbReference type="VEuPathDB" id="TriTrypDB:BSAL_49060"/>
<feature type="compositionally biased region" description="Low complexity" evidence="1">
    <location>
        <begin position="1965"/>
        <end position="1984"/>
    </location>
</feature>
<feature type="transmembrane region" description="Helical" evidence="2">
    <location>
        <begin position="2611"/>
        <end position="2634"/>
    </location>
</feature>
<evidence type="ECO:0000313" key="4">
    <source>
        <dbReference type="Proteomes" id="UP000051952"/>
    </source>
</evidence>
<protein>
    <submittedName>
        <fullName evidence="3">Transmembrane protein, putative</fullName>
    </submittedName>
</protein>
<accession>A0A0S4IPZ7</accession>
<feature type="transmembrane region" description="Helical" evidence="2">
    <location>
        <begin position="2640"/>
        <end position="2660"/>
    </location>
</feature>
<gene>
    <name evidence="3" type="ORF">BSAL_49060</name>
</gene>